<evidence type="ECO:0000313" key="2">
    <source>
        <dbReference type="EMBL" id="GAA2616651.1"/>
    </source>
</evidence>
<feature type="compositionally biased region" description="Basic and acidic residues" evidence="1">
    <location>
        <begin position="1"/>
        <end position="10"/>
    </location>
</feature>
<gene>
    <name evidence="2" type="ORF">GCM10009863_33020</name>
</gene>
<feature type="region of interest" description="Disordered" evidence="1">
    <location>
        <begin position="1"/>
        <end position="38"/>
    </location>
</feature>
<sequence length="53" mass="6205">MTIRVSRDSGRTWSRKRTVREGEETRPAPLSRPMEYPPCACPRCRKERARDAT</sequence>
<name>A0ABN3Q566_9ACTN</name>
<reference evidence="2 3" key="1">
    <citation type="journal article" date="2019" name="Int. J. Syst. Evol. Microbiol.">
        <title>The Global Catalogue of Microorganisms (GCM) 10K type strain sequencing project: providing services to taxonomists for standard genome sequencing and annotation.</title>
        <authorList>
            <consortium name="The Broad Institute Genomics Platform"/>
            <consortium name="The Broad Institute Genome Sequencing Center for Infectious Disease"/>
            <person name="Wu L."/>
            <person name="Ma J."/>
        </authorList>
    </citation>
    <scope>NUCLEOTIDE SEQUENCE [LARGE SCALE GENOMIC DNA]</scope>
    <source>
        <strain evidence="2 3">JCM 16373</strain>
    </source>
</reference>
<protein>
    <submittedName>
        <fullName evidence="2">Uncharacterized protein</fullName>
    </submittedName>
</protein>
<evidence type="ECO:0000256" key="1">
    <source>
        <dbReference type="SAM" id="MobiDB-lite"/>
    </source>
</evidence>
<keyword evidence="3" id="KW-1185">Reference proteome</keyword>
<accession>A0ABN3Q566</accession>
<dbReference type="Proteomes" id="UP001501447">
    <property type="component" value="Unassembled WGS sequence"/>
</dbReference>
<organism evidence="2 3">
    <name type="scientific">Streptomyces axinellae</name>
    <dbReference type="NCBI Taxonomy" id="552788"/>
    <lineage>
        <taxon>Bacteria</taxon>
        <taxon>Bacillati</taxon>
        <taxon>Actinomycetota</taxon>
        <taxon>Actinomycetes</taxon>
        <taxon>Kitasatosporales</taxon>
        <taxon>Streptomycetaceae</taxon>
        <taxon>Streptomyces</taxon>
    </lineage>
</organism>
<dbReference type="EMBL" id="BAAARJ010000009">
    <property type="protein sequence ID" value="GAA2616651.1"/>
    <property type="molecule type" value="Genomic_DNA"/>
</dbReference>
<proteinExistence type="predicted"/>
<comment type="caution">
    <text evidence="2">The sequence shown here is derived from an EMBL/GenBank/DDBJ whole genome shotgun (WGS) entry which is preliminary data.</text>
</comment>
<evidence type="ECO:0000313" key="3">
    <source>
        <dbReference type="Proteomes" id="UP001501447"/>
    </source>
</evidence>